<accession>A0A9W6HCN0</accession>
<name>A0A9W6HCN0_9MICO</name>
<organism evidence="1 2">
    <name type="scientific">Leifsonia poae</name>
    <dbReference type="NCBI Taxonomy" id="110933"/>
    <lineage>
        <taxon>Bacteria</taxon>
        <taxon>Bacillati</taxon>
        <taxon>Actinomycetota</taxon>
        <taxon>Actinomycetes</taxon>
        <taxon>Micrococcales</taxon>
        <taxon>Microbacteriaceae</taxon>
        <taxon>Leifsonia</taxon>
    </lineage>
</organism>
<proteinExistence type="predicted"/>
<reference evidence="1" key="1">
    <citation type="journal article" date="2014" name="Int. J. Syst. Evol. Microbiol.">
        <title>Complete genome sequence of Corynebacterium casei LMG S-19264T (=DSM 44701T), isolated from a smear-ripened cheese.</title>
        <authorList>
            <consortium name="US DOE Joint Genome Institute (JGI-PGF)"/>
            <person name="Walter F."/>
            <person name="Albersmeier A."/>
            <person name="Kalinowski J."/>
            <person name="Ruckert C."/>
        </authorList>
    </citation>
    <scope>NUCLEOTIDE SEQUENCE</scope>
    <source>
        <strain evidence="1">VKM Ac-1401</strain>
    </source>
</reference>
<dbReference type="AlphaFoldDB" id="A0A9W6HCN0"/>
<dbReference type="Gene3D" id="3.30.980.10">
    <property type="entry name" value="Threonyl-trna Synthetase, Chain A, domain 2"/>
    <property type="match status" value="1"/>
</dbReference>
<sequence>MSLPRTDTIVTYADGDIASSGTVVHVEAVGDRLAVVLDRTAFHPVDPVWPDQPADQGVLTVDGVEHPVIGAVVGASDGSRLYVGDAPVRTGTEGWAFVVCHLLEPSASGASVVEGAAAQVTVDPLVRGALSAGHTACHLASLALNEALAPLWSKEVPLDGRGNPNFDQLAITESRILPDGSLDTYRIGKSLRKKGFAAADLSERLTEVEDFANALLAEWVASGAAVSIARAGDGLGERRAWRCELPDGVVEIPCGGTHLRSLAQLAGVRVGLELLGVEGALELRMTTAATPAA</sequence>
<evidence type="ECO:0000313" key="2">
    <source>
        <dbReference type="Proteomes" id="UP001142372"/>
    </source>
</evidence>
<dbReference type="GO" id="GO:0000166">
    <property type="term" value="F:nucleotide binding"/>
    <property type="evidence" value="ECO:0007669"/>
    <property type="project" value="InterPro"/>
</dbReference>
<dbReference type="SUPFAM" id="SSF55186">
    <property type="entry name" value="ThrRS/AlaRS common domain"/>
    <property type="match status" value="1"/>
</dbReference>
<reference evidence="1" key="2">
    <citation type="submission" date="2023-01" db="EMBL/GenBank/DDBJ databases">
        <authorList>
            <person name="Sun Q."/>
            <person name="Evtushenko L."/>
        </authorList>
    </citation>
    <scope>NUCLEOTIDE SEQUENCE</scope>
    <source>
        <strain evidence="1">VKM Ac-1401</strain>
    </source>
</reference>
<keyword evidence="2" id="KW-1185">Reference proteome</keyword>
<dbReference type="Proteomes" id="UP001142372">
    <property type="component" value="Unassembled WGS sequence"/>
</dbReference>
<protein>
    <recommendedName>
        <fullName evidence="3">Metal-dependent hydrolase</fullName>
    </recommendedName>
</protein>
<gene>
    <name evidence="1" type="ORF">GCM10017584_32850</name>
</gene>
<dbReference type="InterPro" id="IPR018163">
    <property type="entry name" value="Thr/Ala-tRNA-synth_IIc_edit"/>
</dbReference>
<dbReference type="EMBL" id="BSEN01000015">
    <property type="protein sequence ID" value="GLJ77711.1"/>
    <property type="molecule type" value="Genomic_DNA"/>
</dbReference>
<evidence type="ECO:0008006" key="3">
    <source>
        <dbReference type="Google" id="ProtNLM"/>
    </source>
</evidence>
<dbReference type="RefSeq" id="WP_271178330.1">
    <property type="nucleotide sequence ID" value="NZ_BAAAJO010000003.1"/>
</dbReference>
<comment type="caution">
    <text evidence="1">The sequence shown here is derived from an EMBL/GenBank/DDBJ whole genome shotgun (WGS) entry which is preliminary data.</text>
</comment>
<evidence type="ECO:0000313" key="1">
    <source>
        <dbReference type="EMBL" id="GLJ77711.1"/>
    </source>
</evidence>